<dbReference type="OrthoDB" id="371463at2759"/>
<sequence length="276" mass="32458">MQIAFTGRSLDCVVKLFFIGEDRKGFSTQTLKTFQHFVHRIQPPIINWIWIRRSLRHFKEWQGKTRLAKYKVECEVHRLVVNSDPNFRNSVEFRTHKVIYRQYAGLFFSICVDKTDNYLESVRLFVEVLDQFFSNVYLILDEFILAGKLQETSKKAPQNQLEPSATDIRLYEDHVCQVKVESLIDMEMPLRTSKTKLLAGIDLIRRLKVSALETENESKLKSKRSELEFRCQMVENVLGILEKLKSSGNDSNEKWKDGVIEAPVRRLSWTLIYYKP</sequence>
<comment type="subcellular location">
    <subcellularLocation>
        <location evidence="1">Endomembrane system</location>
    </subcellularLocation>
</comment>
<dbReference type="PANTHER" id="PTHR11753">
    <property type="entry name" value="ADAPTOR COMPLEXES SMALL SUBUNIT FAMILY"/>
    <property type="match status" value="1"/>
</dbReference>
<dbReference type="RefSeq" id="XP_022975655.1">
    <property type="nucleotide sequence ID" value="XM_023119887.1"/>
</dbReference>
<dbReference type="InterPro" id="IPR016635">
    <property type="entry name" value="AP_complex_ssu"/>
</dbReference>
<dbReference type="InterPro" id="IPR011012">
    <property type="entry name" value="Longin-like_dom_sf"/>
</dbReference>
<keyword evidence="5" id="KW-0472">Membrane</keyword>
<reference evidence="8" key="1">
    <citation type="submission" date="2025-08" db="UniProtKB">
        <authorList>
            <consortium name="RefSeq"/>
        </authorList>
    </citation>
    <scope>IDENTIFICATION</scope>
    <source>
        <tissue evidence="8">Young leaves</tissue>
    </source>
</reference>
<keyword evidence="4" id="KW-0653">Protein transport</keyword>
<organism evidence="7 8">
    <name type="scientific">Cucurbita maxima</name>
    <name type="common">Pumpkin</name>
    <name type="synonym">Winter squash</name>
    <dbReference type="NCBI Taxonomy" id="3661"/>
    <lineage>
        <taxon>Eukaryota</taxon>
        <taxon>Viridiplantae</taxon>
        <taxon>Streptophyta</taxon>
        <taxon>Embryophyta</taxon>
        <taxon>Tracheophyta</taxon>
        <taxon>Spermatophyta</taxon>
        <taxon>Magnoliopsida</taxon>
        <taxon>eudicotyledons</taxon>
        <taxon>Gunneridae</taxon>
        <taxon>Pentapetalae</taxon>
        <taxon>rosids</taxon>
        <taxon>fabids</taxon>
        <taxon>Cucurbitales</taxon>
        <taxon>Cucurbitaceae</taxon>
        <taxon>Cucurbiteae</taxon>
        <taxon>Cucurbita</taxon>
    </lineage>
</organism>
<dbReference type="Gene3D" id="3.30.450.60">
    <property type="match status" value="1"/>
</dbReference>
<dbReference type="GO" id="GO:0015031">
    <property type="term" value="P:protein transport"/>
    <property type="evidence" value="ECO:0007669"/>
    <property type="project" value="UniProtKB-KW"/>
</dbReference>
<evidence type="ECO:0000259" key="6">
    <source>
        <dbReference type="Pfam" id="PF01217"/>
    </source>
</evidence>
<dbReference type="KEGG" id="cmax:111475461"/>
<evidence type="ECO:0000313" key="8">
    <source>
        <dbReference type="RefSeq" id="XP_022975655.1"/>
    </source>
</evidence>
<evidence type="ECO:0000256" key="3">
    <source>
        <dbReference type="ARBA" id="ARBA00022448"/>
    </source>
</evidence>
<dbReference type="GeneID" id="111475461"/>
<evidence type="ECO:0000313" key="7">
    <source>
        <dbReference type="Proteomes" id="UP000504608"/>
    </source>
</evidence>
<name>A0A6J1IHB5_CUCMA</name>
<dbReference type="AlphaFoldDB" id="A0A6J1IHB5"/>
<protein>
    <submittedName>
        <fullName evidence="8">Uncharacterized protein LOC111475461</fullName>
    </submittedName>
</protein>
<proteinExistence type="inferred from homology"/>
<evidence type="ECO:0000256" key="4">
    <source>
        <dbReference type="ARBA" id="ARBA00022927"/>
    </source>
</evidence>
<keyword evidence="3" id="KW-0813">Transport</keyword>
<dbReference type="Proteomes" id="UP000504608">
    <property type="component" value="Unplaced"/>
</dbReference>
<evidence type="ECO:0000256" key="1">
    <source>
        <dbReference type="ARBA" id="ARBA00004308"/>
    </source>
</evidence>
<accession>A0A6J1IHB5</accession>
<evidence type="ECO:0000256" key="2">
    <source>
        <dbReference type="ARBA" id="ARBA00006972"/>
    </source>
</evidence>
<dbReference type="Pfam" id="PF01217">
    <property type="entry name" value="Clat_adaptor_s"/>
    <property type="match status" value="1"/>
</dbReference>
<dbReference type="GO" id="GO:0012505">
    <property type="term" value="C:endomembrane system"/>
    <property type="evidence" value="ECO:0007669"/>
    <property type="project" value="UniProtKB-SubCell"/>
</dbReference>
<evidence type="ECO:0000256" key="5">
    <source>
        <dbReference type="ARBA" id="ARBA00023136"/>
    </source>
</evidence>
<feature type="domain" description="AP complex mu/sigma subunit" evidence="6">
    <location>
        <begin position="70"/>
        <end position="156"/>
    </location>
</feature>
<dbReference type="InterPro" id="IPR022775">
    <property type="entry name" value="AP_mu_sigma_su"/>
</dbReference>
<gene>
    <name evidence="8" type="primary">LOC111475461</name>
</gene>
<keyword evidence="7" id="KW-1185">Reference proteome</keyword>
<dbReference type="SUPFAM" id="SSF64356">
    <property type="entry name" value="SNARE-like"/>
    <property type="match status" value="1"/>
</dbReference>
<comment type="similarity">
    <text evidence="2">Belongs to the adaptor complexes small subunit family.</text>
</comment>